<dbReference type="AlphaFoldDB" id="A0A238BJY5"/>
<evidence type="ECO:0000313" key="3">
    <source>
        <dbReference type="Proteomes" id="UP000242913"/>
    </source>
</evidence>
<sequence>MSSYAQLPAHFTNAKYHRRCKIHVQTLLLCHEPITLIVTVAAISIGIVLLTNPSLHRKTPLYKQFFQHYARMRASNYLLLYRIAIVLWIAVHIIHIITIVTSILATQLIRPELLYPQLVMLIISVGFYIFTLLSIITMNFIGSTIIWMAPLIASFFCFLTLTNLYLIVLTHRYVDDRREALQKILRNTKTCLFYFLFIAEEFVVAAVVVITVKYY</sequence>
<keyword evidence="3" id="KW-1185">Reference proteome</keyword>
<evidence type="ECO:0000313" key="2">
    <source>
        <dbReference type="EMBL" id="OZC05176.1"/>
    </source>
</evidence>
<feature type="transmembrane region" description="Helical" evidence="1">
    <location>
        <begin position="118"/>
        <end position="141"/>
    </location>
</feature>
<feature type="transmembrane region" description="Helical" evidence="1">
    <location>
        <begin position="79"/>
        <end position="106"/>
    </location>
</feature>
<keyword evidence="1" id="KW-0472">Membrane</keyword>
<protein>
    <submittedName>
        <fullName evidence="2">Uncharacterized protein</fullName>
    </submittedName>
</protein>
<accession>A0A238BJY5</accession>
<keyword evidence="1" id="KW-0812">Transmembrane</keyword>
<feature type="transmembrane region" description="Helical" evidence="1">
    <location>
        <begin position="191"/>
        <end position="212"/>
    </location>
</feature>
<feature type="transmembrane region" description="Helical" evidence="1">
    <location>
        <begin position="147"/>
        <end position="170"/>
    </location>
</feature>
<keyword evidence="1" id="KW-1133">Transmembrane helix</keyword>
<dbReference type="Proteomes" id="UP000242913">
    <property type="component" value="Unassembled WGS sequence"/>
</dbReference>
<proteinExistence type="predicted"/>
<feature type="transmembrane region" description="Helical" evidence="1">
    <location>
        <begin position="27"/>
        <end position="50"/>
    </location>
</feature>
<gene>
    <name evidence="2" type="ORF">X798_07851</name>
</gene>
<dbReference type="EMBL" id="KZ271531">
    <property type="protein sequence ID" value="OZC05176.1"/>
    <property type="molecule type" value="Genomic_DNA"/>
</dbReference>
<dbReference type="OrthoDB" id="5868242at2759"/>
<reference evidence="2 3" key="1">
    <citation type="submission" date="2015-12" db="EMBL/GenBank/DDBJ databases">
        <title>Draft genome of the nematode, Onchocerca flexuosa.</title>
        <authorList>
            <person name="Mitreva M."/>
        </authorList>
    </citation>
    <scope>NUCLEOTIDE SEQUENCE [LARGE SCALE GENOMIC DNA]</scope>
    <source>
        <strain evidence="2">Red Deer</strain>
    </source>
</reference>
<name>A0A238BJY5_9BILA</name>
<evidence type="ECO:0000256" key="1">
    <source>
        <dbReference type="SAM" id="Phobius"/>
    </source>
</evidence>
<organism evidence="2 3">
    <name type="scientific">Onchocerca flexuosa</name>
    <dbReference type="NCBI Taxonomy" id="387005"/>
    <lineage>
        <taxon>Eukaryota</taxon>
        <taxon>Metazoa</taxon>
        <taxon>Ecdysozoa</taxon>
        <taxon>Nematoda</taxon>
        <taxon>Chromadorea</taxon>
        <taxon>Rhabditida</taxon>
        <taxon>Spirurina</taxon>
        <taxon>Spiruromorpha</taxon>
        <taxon>Filarioidea</taxon>
        <taxon>Onchocercidae</taxon>
        <taxon>Onchocerca</taxon>
    </lineage>
</organism>